<dbReference type="PANTHER" id="PTHR11781">
    <property type="entry name" value="IODOTHYRONINE DEIODINASE"/>
    <property type="match status" value="1"/>
</dbReference>
<keyword evidence="5" id="KW-1185">Reference proteome</keyword>
<feature type="domain" description="Thioredoxin" evidence="3">
    <location>
        <begin position="222"/>
        <end position="391"/>
    </location>
</feature>
<protein>
    <submittedName>
        <fullName evidence="4">Deiodinase family protein</fullName>
    </submittedName>
</protein>
<keyword evidence="1" id="KW-0732">Signal</keyword>
<dbReference type="InterPro" id="IPR002048">
    <property type="entry name" value="EF_hand_dom"/>
</dbReference>
<evidence type="ECO:0000256" key="1">
    <source>
        <dbReference type="SAM" id="SignalP"/>
    </source>
</evidence>
<gene>
    <name evidence="4" type="ORF">PZE19_10075</name>
</gene>
<evidence type="ECO:0000259" key="3">
    <source>
        <dbReference type="PROSITE" id="PS51352"/>
    </source>
</evidence>
<dbReference type="PROSITE" id="PS50222">
    <property type="entry name" value="EF_HAND_2"/>
    <property type="match status" value="1"/>
</dbReference>
<reference evidence="4 5" key="1">
    <citation type="submission" date="2023-03" db="EMBL/GenBank/DDBJ databases">
        <title>Paludisphaera mucosa sp. nov. a novel planctomycete from northern fen.</title>
        <authorList>
            <person name="Ivanova A."/>
        </authorList>
    </citation>
    <scope>NUCLEOTIDE SEQUENCE [LARGE SCALE GENOMIC DNA]</scope>
    <source>
        <strain evidence="4 5">Pla2</strain>
    </source>
</reference>
<dbReference type="EMBL" id="JARRAG010000002">
    <property type="protein sequence ID" value="MDG3004121.1"/>
    <property type="molecule type" value="Genomic_DNA"/>
</dbReference>
<accession>A0ABT6F9G4</accession>
<dbReference type="InterPro" id="IPR013766">
    <property type="entry name" value="Thioredoxin_domain"/>
</dbReference>
<feature type="signal peptide" evidence="1">
    <location>
        <begin position="1"/>
        <end position="24"/>
    </location>
</feature>
<organism evidence="4 5">
    <name type="scientific">Paludisphaera mucosa</name>
    <dbReference type="NCBI Taxonomy" id="3030827"/>
    <lineage>
        <taxon>Bacteria</taxon>
        <taxon>Pseudomonadati</taxon>
        <taxon>Planctomycetota</taxon>
        <taxon>Planctomycetia</taxon>
        <taxon>Isosphaerales</taxon>
        <taxon>Isosphaeraceae</taxon>
        <taxon>Paludisphaera</taxon>
    </lineage>
</organism>
<dbReference type="InterPro" id="IPR011992">
    <property type="entry name" value="EF-hand-dom_pair"/>
</dbReference>
<dbReference type="Gene3D" id="3.40.30.10">
    <property type="entry name" value="Glutaredoxin"/>
    <property type="match status" value="1"/>
</dbReference>
<name>A0ABT6F9G4_9BACT</name>
<evidence type="ECO:0000259" key="2">
    <source>
        <dbReference type="PROSITE" id="PS50222"/>
    </source>
</evidence>
<dbReference type="RefSeq" id="WP_277860483.1">
    <property type="nucleotide sequence ID" value="NZ_JARRAG010000002.1"/>
</dbReference>
<comment type="caution">
    <text evidence="4">The sequence shown here is derived from an EMBL/GenBank/DDBJ whole genome shotgun (WGS) entry which is preliminary data.</text>
</comment>
<dbReference type="SUPFAM" id="SSF47473">
    <property type="entry name" value="EF-hand"/>
    <property type="match status" value="1"/>
</dbReference>
<dbReference type="PANTHER" id="PTHR11781:SF22">
    <property type="entry name" value="TYPE I IODOTHYRONINE DEIODINASE"/>
    <property type="match status" value="1"/>
</dbReference>
<dbReference type="InterPro" id="IPR000643">
    <property type="entry name" value="Iodothyronine_deiodinase"/>
</dbReference>
<proteinExistence type="predicted"/>
<dbReference type="Pfam" id="PF00837">
    <property type="entry name" value="T4_deiodinase"/>
    <property type="match status" value="1"/>
</dbReference>
<evidence type="ECO:0000313" key="5">
    <source>
        <dbReference type="Proteomes" id="UP001216907"/>
    </source>
</evidence>
<evidence type="ECO:0000313" key="4">
    <source>
        <dbReference type="EMBL" id="MDG3004121.1"/>
    </source>
</evidence>
<dbReference type="Proteomes" id="UP001216907">
    <property type="component" value="Unassembled WGS sequence"/>
</dbReference>
<dbReference type="PROSITE" id="PS51352">
    <property type="entry name" value="THIOREDOXIN_2"/>
    <property type="match status" value="1"/>
</dbReference>
<dbReference type="NCBIfam" id="NF038285">
    <property type="entry name" value="deiodinase_rel"/>
    <property type="match status" value="1"/>
</dbReference>
<dbReference type="SUPFAM" id="SSF52833">
    <property type="entry name" value="Thioredoxin-like"/>
    <property type="match status" value="1"/>
</dbReference>
<dbReference type="Gene3D" id="1.10.238.10">
    <property type="entry name" value="EF-hand"/>
    <property type="match status" value="1"/>
</dbReference>
<sequence>MIARTSIRLVAVAAGLGLGLPATAEEPSKPQAATLATAPISGDEAGKALREAWPDRPEWLDMYTAILADEPMGPTNGWFRTSATQTRYGWDAVRTKYDRDGDGKVARKEYPGDDASFARLDRDRDSALAEPDFDFSRAYMPSPGSMLFSRLDRDGDGKVVREEVEKFFKAADGDDAGFLSRLDLERALPAPSGSMGPGDRPTKAQLIKGLFSQEIGSLQSGPKLDESAPDFTLKRADGQGELTLSKLIGPKPVVLIFGNFTCGPFRSMAGNFEKLNRRYGDRATFVMVYVREAHPSDGWRMQSNDSVGVTTTQPKTYEERAEVAQRCGKLLSLGFPMLVDTIDDAVGARYSGMPGRFYLLDKSGKIAFKNARGPFGFKPAELEQSLILLLQDEGSTSDHQARAEAR</sequence>
<feature type="chain" id="PRO_5047491878" evidence="1">
    <location>
        <begin position="25"/>
        <end position="406"/>
    </location>
</feature>
<feature type="domain" description="EF-hand" evidence="2">
    <location>
        <begin position="147"/>
        <end position="174"/>
    </location>
</feature>
<dbReference type="InterPro" id="IPR036249">
    <property type="entry name" value="Thioredoxin-like_sf"/>
</dbReference>